<evidence type="ECO:0000256" key="9">
    <source>
        <dbReference type="ARBA" id="ARBA00023136"/>
    </source>
</evidence>
<evidence type="ECO:0000256" key="2">
    <source>
        <dbReference type="ARBA" id="ARBA00022448"/>
    </source>
</evidence>
<evidence type="ECO:0000256" key="3">
    <source>
        <dbReference type="ARBA" id="ARBA00022452"/>
    </source>
</evidence>
<evidence type="ECO:0000313" key="17">
    <source>
        <dbReference type="Proteomes" id="UP000199297"/>
    </source>
</evidence>
<dbReference type="EMBL" id="FOBI01000019">
    <property type="protein sequence ID" value="SEL72192.1"/>
    <property type="molecule type" value="Genomic_DNA"/>
</dbReference>
<evidence type="ECO:0000313" key="16">
    <source>
        <dbReference type="EMBL" id="SEL72192.1"/>
    </source>
</evidence>
<dbReference type="InterPro" id="IPR000531">
    <property type="entry name" value="Beta-barrel_TonB"/>
</dbReference>
<dbReference type="OrthoDB" id="127311at2"/>
<evidence type="ECO:0000256" key="13">
    <source>
        <dbReference type="SAM" id="SignalP"/>
    </source>
</evidence>
<sequence>MKKVIFRKSIVASAVSTGLFMSLTSVGVSAAEAQATEKGKIEVIEVTANRRTQTLQEIPYNISAVSGQELEDAGIIDASQLMRNVAGITVVDRGYRNSGAVNGVIIRGVNVDGGANGDVALSAIPTVASYINDTPLYANFILKDVEMVEVLRGPQGTLYGSGSLAGTVKYRMNRPETDEFHGSASLGLGQAKGSDGFNINTDVLLNLPLSEQLAVRANVGNINNDGIVDYSNVYNLNDNSKAPMANVPSANFDPSAGFVASPGYNPPVSDGDLATGGNTFRSVKDADTVDITYGRVSALFEATSDLTLLLAYQFQNDKIGGRRQVTRGTNWVDGTEQPYGDYENGAVLLEPSDRDVSLTSLEAEWNLGFATLTSSSSKYRHEGNSISDNTGFYAKNDWFADLYYGTPRPLAMAERGYKEDAFVQELRLVSNQREANIDWVIGAYYMDQDTLSTQDSYMPGYQEWAFAAFPTWWDTMGSFGMVYTDNDFHYVRNQNFKDKAVFGELTYHFSDKFRATFGARYFDNKFTNDTILSLPIWPFLGDEPSFETKESDTLFKGNFAYDLSDDTMLYATIAEGYRRGGANAVPLSGSLEERPEWQQYTSDYAINYEFGVKGYLDAGAHSYTLSTFLIDWQDPQLNTATTWGFFAVANGESAQTSGVELELQGYLTDNLHYILGYAYIEAELTDDFYAPSSVGAAESTYLVAADGTRLPATPEHTLSISMDYTHAMENGMYWISQVNGYYQSDTTNALGDSKYQADIKGFSIWNVSTRLSSDDWDLTLYVSNLFNDDGVTGLLPESVMGTDPSENFLGNSSKDYISQPRTIGLIAKYRF</sequence>
<dbReference type="InterPro" id="IPR039426">
    <property type="entry name" value="TonB-dep_rcpt-like"/>
</dbReference>
<organism evidence="16 17">
    <name type="scientific">Colwellia chukchiensis</name>
    <dbReference type="NCBI Taxonomy" id="641665"/>
    <lineage>
        <taxon>Bacteria</taxon>
        <taxon>Pseudomonadati</taxon>
        <taxon>Pseudomonadota</taxon>
        <taxon>Gammaproteobacteria</taxon>
        <taxon>Alteromonadales</taxon>
        <taxon>Colwelliaceae</taxon>
        <taxon>Colwellia</taxon>
    </lineage>
</organism>
<keyword evidence="2 11" id="KW-0813">Transport</keyword>
<dbReference type="PANTHER" id="PTHR32552">
    <property type="entry name" value="FERRICHROME IRON RECEPTOR-RELATED"/>
    <property type="match status" value="1"/>
</dbReference>
<keyword evidence="13" id="KW-0732">Signal</keyword>
<comment type="subcellular location">
    <subcellularLocation>
        <location evidence="1 11">Cell outer membrane</location>
        <topology evidence="1 11">Multi-pass membrane protein</topology>
    </subcellularLocation>
</comment>
<feature type="signal peptide" evidence="13">
    <location>
        <begin position="1"/>
        <end position="30"/>
    </location>
</feature>
<keyword evidence="5 11" id="KW-0812">Transmembrane</keyword>
<keyword evidence="6" id="KW-0408">Iron</keyword>
<keyword evidence="17" id="KW-1185">Reference proteome</keyword>
<dbReference type="SUPFAM" id="SSF56935">
    <property type="entry name" value="Porins"/>
    <property type="match status" value="1"/>
</dbReference>
<dbReference type="PANTHER" id="PTHR32552:SF81">
    <property type="entry name" value="TONB-DEPENDENT OUTER MEMBRANE RECEPTOR"/>
    <property type="match status" value="1"/>
</dbReference>
<keyword evidence="10 11" id="KW-0998">Cell outer membrane</keyword>
<evidence type="ECO:0000256" key="8">
    <source>
        <dbReference type="ARBA" id="ARBA00023077"/>
    </source>
</evidence>
<evidence type="ECO:0000256" key="7">
    <source>
        <dbReference type="ARBA" id="ARBA00023065"/>
    </source>
</evidence>
<keyword evidence="8 12" id="KW-0798">TonB box</keyword>
<accession>A0A1H7SHT4</accession>
<dbReference type="PROSITE" id="PS52016">
    <property type="entry name" value="TONB_DEPENDENT_REC_3"/>
    <property type="match status" value="1"/>
</dbReference>
<keyword evidence="16" id="KW-0675">Receptor</keyword>
<dbReference type="STRING" id="641665.GCA_002104455_01454"/>
<dbReference type="GO" id="GO:0006826">
    <property type="term" value="P:iron ion transport"/>
    <property type="evidence" value="ECO:0007669"/>
    <property type="project" value="UniProtKB-KW"/>
</dbReference>
<dbReference type="Gene3D" id="2.40.170.20">
    <property type="entry name" value="TonB-dependent receptor, beta-barrel domain"/>
    <property type="match status" value="1"/>
</dbReference>
<evidence type="ECO:0000259" key="14">
    <source>
        <dbReference type="Pfam" id="PF00593"/>
    </source>
</evidence>
<evidence type="ECO:0000256" key="10">
    <source>
        <dbReference type="ARBA" id="ARBA00023237"/>
    </source>
</evidence>
<dbReference type="Gene3D" id="2.170.130.10">
    <property type="entry name" value="TonB-dependent receptor, plug domain"/>
    <property type="match status" value="1"/>
</dbReference>
<evidence type="ECO:0000256" key="4">
    <source>
        <dbReference type="ARBA" id="ARBA00022496"/>
    </source>
</evidence>
<keyword evidence="7" id="KW-0406">Ion transport</keyword>
<dbReference type="Pfam" id="PF00593">
    <property type="entry name" value="TonB_dep_Rec_b-barrel"/>
    <property type="match status" value="1"/>
</dbReference>
<keyword evidence="3 11" id="KW-1134">Transmembrane beta strand</keyword>
<dbReference type="InterPro" id="IPR012910">
    <property type="entry name" value="Plug_dom"/>
</dbReference>
<dbReference type="Proteomes" id="UP000199297">
    <property type="component" value="Unassembled WGS sequence"/>
</dbReference>
<keyword evidence="9 11" id="KW-0472">Membrane</keyword>
<comment type="similarity">
    <text evidence="11 12">Belongs to the TonB-dependent receptor family.</text>
</comment>
<reference evidence="17" key="1">
    <citation type="submission" date="2016-10" db="EMBL/GenBank/DDBJ databases">
        <authorList>
            <person name="Varghese N."/>
            <person name="Submissions S."/>
        </authorList>
    </citation>
    <scope>NUCLEOTIDE SEQUENCE [LARGE SCALE GENOMIC DNA]</scope>
    <source>
        <strain evidence="17">CGMCC 1.9127</strain>
    </source>
</reference>
<evidence type="ECO:0000256" key="5">
    <source>
        <dbReference type="ARBA" id="ARBA00022692"/>
    </source>
</evidence>
<dbReference type="Pfam" id="PF07715">
    <property type="entry name" value="Plug"/>
    <property type="match status" value="1"/>
</dbReference>
<evidence type="ECO:0000256" key="12">
    <source>
        <dbReference type="RuleBase" id="RU003357"/>
    </source>
</evidence>
<name>A0A1H7SHT4_9GAMM</name>
<evidence type="ECO:0000256" key="6">
    <source>
        <dbReference type="ARBA" id="ARBA00023004"/>
    </source>
</evidence>
<dbReference type="AlphaFoldDB" id="A0A1H7SHT4"/>
<protein>
    <submittedName>
        <fullName evidence="16">Outer membrane receptor proteins, mostly Fe transport</fullName>
    </submittedName>
</protein>
<evidence type="ECO:0000259" key="15">
    <source>
        <dbReference type="Pfam" id="PF07715"/>
    </source>
</evidence>
<feature type="domain" description="TonB-dependent receptor plug" evidence="15">
    <location>
        <begin position="55"/>
        <end position="167"/>
    </location>
</feature>
<keyword evidence="4" id="KW-0410">Iron transport</keyword>
<dbReference type="InterPro" id="IPR037066">
    <property type="entry name" value="Plug_dom_sf"/>
</dbReference>
<proteinExistence type="inferred from homology"/>
<evidence type="ECO:0000256" key="11">
    <source>
        <dbReference type="PROSITE-ProRule" id="PRU01360"/>
    </source>
</evidence>
<feature type="chain" id="PRO_5011726100" evidence="13">
    <location>
        <begin position="31"/>
        <end position="831"/>
    </location>
</feature>
<dbReference type="GO" id="GO:0009279">
    <property type="term" value="C:cell outer membrane"/>
    <property type="evidence" value="ECO:0007669"/>
    <property type="project" value="UniProtKB-SubCell"/>
</dbReference>
<gene>
    <name evidence="16" type="ORF">SAMN05216262_11912</name>
</gene>
<feature type="domain" description="TonB-dependent receptor-like beta-barrel" evidence="14">
    <location>
        <begin position="314"/>
        <end position="785"/>
    </location>
</feature>
<dbReference type="InterPro" id="IPR036942">
    <property type="entry name" value="Beta-barrel_TonB_sf"/>
</dbReference>
<evidence type="ECO:0000256" key="1">
    <source>
        <dbReference type="ARBA" id="ARBA00004571"/>
    </source>
</evidence>